<evidence type="ECO:0000313" key="3">
    <source>
        <dbReference type="Proteomes" id="UP000601736"/>
    </source>
</evidence>
<dbReference type="InterPro" id="IPR043502">
    <property type="entry name" value="DNA/RNA_pol_sf"/>
</dbReference>
<feature type="domain" description="Reverse transcriptase" evidence="1">
    <location>
        <begin position="1"/>
        <end position="304"/>
    </location>
</feature>
<name>A0A8H8Z0S2_9PROT</name>
<dbReference type="InterPro" id="IPR000477">
    <property type="entry name" value="RT_dom"/>
</dbReference>
<dbReference type="CDD" id="cd01646">
    <property type="entry name" value="RT_Bac_retron_I"/>
    <property type="match status" value="1"/>
</dbReference>
<keyword evidence="2" id="KW-0548">Nucleotidyltransferase</keyword>
<reference evidence="2" key="1">
    <citation type="submission" date="2021-02" db="EMBL/GenBank/DDBJ databases">
        <authorList>
            <person name="Han P."/>
        </authorList>
    </citation>
    <scope>NUCLEOTIDE SEQUENCE</scope>
    <source>
        <strain evidence="2">Nitrosomonas nitrosa 18-3D</strain>
    </source>
</reference>
<protein>
    <submittedName>
        <fullName evidence="2">Reverse transcriptase (RNA-dependent DNA polymerase)</fullName>
    </submittedName>
</protein>
<dbReference type="AlphaFoldDB" id="A0A8H8Z0S2"/>
<evidence type="ECO:0000313" key="2">
    <source>
        <dbReference type="EMBL" id="CAE6506196.1"/>
    </source>
</evidence>
<dbReference type="RefSeq" id="WP_204799831.1">
    <property type="nucleotide sequence ID" value="NZ_CAJNAP010000014.1"/>
</dbReference>
<evidence type="ECO:0000259" key="1">
    <source>
        <dbReference type="PROSITE" id="PS50878"/>
    </source>
</evidence>
<gene>
    <name evidence="2" type="ORF">NMYAN_210034</name>
</gene>
<comment type="caution">
    <text evidence="2">The sequence shown here is derived from an EMBL/GenBank/DDBJ whole genome shotgun (WGS) entry which is preliminary data.</text>
</comment>
<dbReference type="PROSITE" id="PS50878">
    <property type="entry name" value="RT_POL"/>
    <property type="match status" value="1"/>
</dbReference>
<dbReference type="SUPFAM" id="SSF56672">
    <property type="entry name" value="DNA/RNA polymerases"/>
    <property type="match status" value="1"/>
</dbReference>
<sequence length="604" mass="71038">MHTDRFKKLRKGPLSDLFSKKEVSAIWRKIVRGQLRSLDFKDLFDHYDFNYNIEERAAAIRNEILNGTYRVSLPLIYRLEKKYGICRHIVIPQPVDALVLQVLVECIAEQIIKHQPSENAFYSRDKHSIGKPHDAAEYGLSFRKQWKKLQKEIYRFNEEKKLLVVTDLSNYYDSISINELKKVFLGYLSNNEVLVDILFHVIAEISWKPDYLPYSERGLPTSNLEAIRLLAHSFLFEIDEVLKQRTNNSFTRWMDDIVIGVDERKEAIEIISSVSDMLKSRGLALNLSKTSIYNSKEAYYHFQIEENKYLDSLENKKKGDPNYNKITTELKRKFKIHFQDKSPKYWDKIAKRYITAFGKMESTKLLTEISNIYLNYPGLRQNLIIYLSKIGYKKQTAKKIEEILINIDVFDDISLYQICALITAWEIPLNTDTKDFLSRVDKHLIGEAFKHNNSAHFYSVLWFKAKYDHPSELLKFVKKYQNFWQSDSFLRRQVTAVMSRLLVTNSKDVDALLYTQISSGVTNTVSLANQIQLFSQLNKLDAKLCFYLFPKNPQRPYPLPKFLVLCSVLNSEKIRTNEDIKKSILENIKDPYYRKWLDSQYNIN</sequence>
<dbReference type="Pfam" id="PF00078">
    <property type="entry name" value="RVT_1"/>
    <property type="match status" value="1"/>
</dbReference>
<dbReference type="Proteomes" id="UP000601736">
    <property type="component" value="Unassembled WGS sequence"/>
</dbReference>
<dbReference type="GO" id="GO:0003964">
    <property type="term" value="F:RNA-directed DNA polymerase activity"/>
    <property type="evidence" value="ECO:0007669"/>
    <property type="project" value="UniProtKB-KW"/>
</dbReference>
<dbReference type="EMBL" id="CAJNAP010000014">
    <property type="protein sequence ID" value="CAE6506196.1"/>
    <property type="molecule type" value="Genomic_DNA"/>
</dbReference>
<proteinExistence type="predicted"/>
<organism evidence="2 3">
    <name type="scientific">Nitrosomonas nitrosa</name>
    <dbReference type="NCBI Taxonomy" id="52442"/>
    <lineage>
        <taxon>Bacteria</taxon>
        <taxon>Pseudomonadati</taxon>
        <taxon>Pseudomonadota</taxon>
        <taxon>Betaproteobacteria</taxon>
        <taxon>Nitrosomonadales</taxon>
        <taxon>Nitrosomonadaceae</taxon>
        <taxon>Nitrosomonas</taxon>
    </lineage>
</organism>
<keyword evidence="2" id="KW-0808">Transferase</keyword>
<accession>A0A8H8Z0S2</accession>
<keyword evidence="2" id="KW-0695">RNA-directed DNA polymerase</keyword>